<evidence type="ECO:0000313" key="2">
    <source>
        <dbReference type="RefSeq" id="XP_025835144.1"/>
    </source>
</evidence>
<protein>
    <submittedName>
        <fullName evidence="2">Uncharacterized protein LOC108738350 isoform X2</fullName>
    </submittedName>
</protein>
<organism evidence="1 2">
    <name type="scientific">Agrilus planipennis</name>
    <name type="common">Emerald ash borer</name>
    <name type="synonym">Agrilus marcopoli</name>
    <dbReference type="NCBI Taxonomy" id="224129"/>
    <lineage>
        <taxon>Eukaryota</taxon>
        <taxon>Metazoa</taxon>
        <taxon>Ecdysozoa</taxon>
        <taxon>Arthropoda</taxon>
        <taxon>Hexapoda</taxon>
        <taxon>Insecta</taxon>
        <taxon>Pterygota</taxon>
        <taxon>Neoptera</taxon>
        <taxon>Endopterygota</taxon>
        <taxon>Coleoptera</taxon>
        <taxon>Polyphaga</taxon>
        <taxon>Elateriformia</taxon>
        <taxon>Buprestoidea</taxon>
        <taxon>Buprestidae</taxon>
        <taxon>Agrilinae</taxon>
        <taxon>Agrilus</taxon>
    </lineage>
</organism>
<accession>A0A7F5RGL0</accession>
<keyword evidence="1" id="KW-1185">Reference proteome</keyword>
<sequence length="152" mass="17239">MIHKQGRSKWDVNYGLIKPENSSRLEKMPMITIEIISARQQFRKMELVTKGFPTFVSTGQVLISYDSPLKKPSAKNGETFGKIFGRKRESTYFSSDKIGIVDYQLQLQIHKINSLKGAPYQTLVLGIICRKTCSTMGSPTLDVTNNTSFYIH</sequence>
<dbReference type="AlphaFoldDB" id="A0A7F5RGL0"/>
<dbReference type="GeneID" id="108738350"/>
<proteinExistence type="predicted"/>
<gene>
    <name evidence="2" type="primary">LOC108738350</name>
</gene>
<dbReference type="OrthoDB" id="9894375at2759"/>
<dbReference type="Proteomes" id="UP000192223">
    <property type="component" value="Unplaced"/>
</dbReference>
<name>A0A7F5RGL0_AGRPL</name>
<reference evidence="2" key="1">
    <citation type="submission" date="2025-08" db="UniProtKB">
        <authorList>
            <consortium name="RefSeq"/>
        </authorList>
    </citation>
    <scope>IDENTIFICATION</scope>
    <source>
        <tissue evidence="2">Entire body</tissue>
    </source>
</reference>
<evidence type="ECO:0000313" key="1">
    <source>
        <dbReference type="Proteomes" id="UP000192223"/>
    </source>
</evidence>
<dbReference type="RefSeq" id="XP_025835144.1">
    <property type="nucleotide sequence ID" value="XM_025979359.1"/>
</dbReference>